<dbReference type="PANTHER" id="PTHR32089:SF112">
    <property type="entry name" value="LYSOZYME-LIKE PROTEIN-RELATED"/>
    <property type="match status" value="1"/>
</dbReference>
<dbReference type="PROSITE" id="PS50111">
    <property type="entry name" value="CHEMOTAXIS_TRANSDUC_2"/>
    <property type="match status" value="1"/>
</dbReference>
<keyword evidence="14" id="KW-1185">Reference proteome</keyword>
<evidence type="ECO:0000256" key="4">
    <source>
        <dbReference type="ARBA" id="ARBA00022692"/>
    </source>
</evidence>
<dbReference type="Pfam" id="PF00015">
    <property type="entry name" value="MCPsignal"/>
    <property type="match status" value="1"/>
</dbReference>
<dbReference type="CDD" id="cd12912">
    <property type="entry name" value="PDC2_MCP_like"/>
    <property type="match status" value="1"/>
</dbReference>
<evidence type="ECO:0000313" key="13">
    <source>
        <dbReference type="EMBL" id="CUH92804.1"/>
    </source>
</evidence>
<feature type="transmembrane region" description="Helical" evidence="10">
    <location>
        <begin position="285"/>
        <end position="305"/>
    </location>
</feature>
<evidence type="ECO:0000256" key="2">
    <source>
        <dbReference type="ARBA" id="ARBA00022475"/>
    </source>
</evidence>
<feature type="domain" description="HAMP" evidence="12">
    <location>
        <begin position="306"/>
        <end position="361"/>
    </location>
</feature>
<keyword evidence="4 10" id="KW-0812">Transmembrane</keyword>
<comment type="similarity">
    <text evidence="8">Belongs to the methyl-accepting chemotaxis (MCP) protein family.</text>
</comment>
<feature type="transmembrane region" description="Helical" evidence="10">
    <location>
        <begin position="12"/>
        <end position="34"/>
    </location>
</feature>
<dbReference type="InterPro" id="IPR033479">
    <property type="entry name" value="dCache_1"/>
</dbReference>
<sequence length="666" mass="72772">MKVLKFKSIKSRLIVLFAVLLGSSSILIGALSLWTSYRTLRKEAEKSVSTIAVEVAKLEMSRLETRRATLETIAAINEIKTMNWIMQERVLLRMLDESHFKTLGVLQMDGTVQYIDGRTTELSEDDPGRKALNGDRNAIKFSINEDVKLILMQAVPIYSDGSVVGALVGLSDGLSLTETVMDIGYGEDGYGYILDGEGTIIAHPNTEYVFRQFNPIEVSKSDSSYIPLAKLIEKIKKDKQGIEKYNFNGNSLYAGYAAIEGTDWTFVITCTEDEVLGAVKVYQRLLLIFVFIILVIGIVVTYFVGDSITKPIILLSQDITRLSDLDISKDINPNYLKQSDEIGIMATAMQNLAHKLRGIIGDINNYSQQVAASSEELNATSQQTSTISQEVAKTVEEIAQGASEQAKHTQEGTEKAEYLGDILAKVEEYISNVNTVADKVSLAVKDGLVDIEELNEITKESTGSMKLINDTIIKANESSVKIGEASNLIQNIAGQTNLLALNASIEAARAGEAGKGFAVVADEIGKLAEQSKKSTQVINQIVEELQANTKVAVNTMERATKISIEQAQKVAGSKEKYQLIERAMEEAIEAIELLIKSGKNMNVVKQEIINVLANLSVIAQENAASTEEASAAMEEQTASIEEVAGSSNNLAELAEQLLELVTRFKV</sequence>
<reference evidence="14" key="1">
    <citation type="submission" date="2015-09" db="EMBL/GenBank/DDBJ databases">
        <authorList>
            <person name="Wibberg D."/>
        </authorList>
    </citation>
    <scope>NUCLEOTIDE SEQUENCE [LARGE SCALE GENOMIC DNA]</scope>
    <source>
        <strain evidence="14">SD1D</strain>
    </source>
</reference>
<evidence type="ECO:0000256" key="5">
    <source>
        <dbReference type="ARBA" id="ARBA00022989"/>
    </source>
</evidence>
<dbReference type="PANTHER" id="PTHR32089">
    <property type="entry name" value="METHYL-ACCEPTING CHEMOTAXIS PROTEIN MCPB"/>
    <property type="match status" value="1"/>
</dbReference>
<dbReference type="GO" id="GO:0005886">
    <property type="term" value="C:plasma membrane"/>
    <property type="evidence" value="ECO:0007669"/>
    <property type="project" value="UniProtKB-SubCell"/>
</dbReference>
<dbReference type="SUPFAM" id="SSF58104">
    <property type="entry name" value="Methyl-accepting chemotaxis protein (MCP) signaling domain"/>
    <property type="match status" value="1"/>
</dbReference>
<evidence type="ECO:0000313" key="14">
    <source>
        <dbReference type="Proteomes" id="UP000196053"/>
    </source>
</evidence>
<evidence type="ECO:0000256" key="10">
    <source>
        <dbReference type="SAM" id="Phobius"/>
    </source>
</evidence>
<dbReference type="EMBL" id="LN879430">
    <property type="protein sequence ID" value="CUH92804.1"/>
    <property type="molecule type" value="Genomic_DNA"/>
</dbReference>
<dbReference type="Gene3D" id="1.10.8.500">
    <property type="entry name" value="HAMP domain in histidine kinase"/>
    <property type="match status" value="1"/>
</dbReference>
<gene>
    <name evidence="13" type="ORF">SD1D_1258</name>
</gene>
<comment type="subcellular location">
    <subcellularLocation>
        <location evidence="1">Cell membrane</location>
        <topology evidence="1">Multi-pass membrane protein</topology>
    </subcellularLocation>
</comment>
<dbReference type="GO" id="GO:0006935">
    <property type="term" value="P:chemotaxis"/>
    <property type="evidence" value="ECO:0007669"/>
    <property type="project" value="UniProtKB-KW"/>
</dbReference>
<accession>A0A0K8J617</accession>
<dbReference type="InterPro" id="IPR003660">
    <property type="entry name" value="HAMP_dom"/>
</dbReference>
<dbReference type="Gene3D" id="3.30.450.20">
    <property type="entry name" value="PAS domain"/>
    <property type="match status" value="1"/>
</dbReference>
<evidence type="ECO:0000259" key="11">
    <source>
        <dbReference type="PROSITE" id="PS50111"/>
    </source>
</evidence>
<keyword evidence="6 10" id="KW-0472">Membrane</keyword>
<evidence type="ECO:0000256" key="1">
    <source>
        <dbReference type="ARBA" id="ARBA00004651"/>
    </source>
</evidence>
<evidence type="ECO:0008006" key="15">
    <source>
        <dbReference type="Google" id="ProtNLM"/>
    </source>
</evidence>
<dbReference type="InterPro" id="IPR004089">
    <property type="entry name" value="MCPsignal_dom"/>
</dbReference>
<dbReference type="Pfam" id="PF02743">
    <property type="entry name" value="dCache_1"/>
    <property type="match status" value="1"/>
</dbReference>
<protein>
    <recommendedName>
        <fullName evidence="15">Methyl-accepting chemotaxis protein</fullName>
    </recommendedName>
</protein>
<dbReference type="Gene3D" id="1.10.287.950">
    <property type="entry name" value="Methyl-accepting chemotaxis protein"/>
    <property type="match status" value="1"/>
</dbReference>
<name>A0A0K8J617_9FIRM</name>
<evidence type="ECO:0000256" key="7">
    <source>
        <dbReference type="ARBA" id="ARBA00023224"/>
    </source>
</evidence>
<evidence type="ECO:0000256" key="6">
    <source>
        <dbReference type="ARBA" id="ARBA00023136"/>
    </source>
</evidence>
<dbReference type="RefSeq" id="WP_058258143.1">
    <property type="nucleotide sequence ID" value="NZ_LN879430.1"/>
</dbReference>
<keyword evidence="2" id="KW-1003">Cell membrane</keyword>
<keyword evidence="7 9" id="KW-0807">Transducer</keyword>
<dbReference type="AlphaFoldDB" id="A0A0K8J617"/>
<dbReference type="KEGG" id="hsd:SD1D_1258"/>
<dbReference type="OrthoDB" id="9814363at2"/>
<dbReference type="GO" id="GO:0007165">
    <property type="term" value="P:signal transduction"/>
    <property type="evidence" value="ECO:0007669"/>
    <property type="project" value="UniProtKB-KW"/>
</dbReference>
<proteinExistence type="inferred from homology"/>
<dbReference type="SMART" id="SM00304">
    <property type="entry name" value="HAMP"/>
    <property type="match status" value="1"/>
</dbReference>
<keyword evidence="3" id="KW-0145">Chemotaxis</keyword>
<feature type="domain" description="Methyl-accepting transducer" evidence="11">
    <location>
        <begin position="380"/>
        <end position="637"/>
    </location>
</feature>
<dbReference type="PROSITE" id="PS50885">
    <property type="entry name" value="HAMP"/>
    <property type="match status" value="1"/>
</dbReference>
<organism evidence="13 14">
    <name type="scientific">Herbinix luporum</name>
    <dbReference type="NCBI Taxonomy" id="1679721"/>
    <lineage>
        <taxon>Bacteria</taxon>
        <taxon>Bacillati</taxon>
        <taxon>Bacillota</taxon>
        <taxon>Clostridia</taxon>
        <taxon>Lachnospirales</taxon>
        <taxon>Lachnospiraceae</taxon>
        <taxon>Herbinix</taxon>
    </lineage>
</organism>
<evidence type="ECO:0000259" key="12">
    <source>
        <dbReference type="PROSITE" id="PS50885"/>
    </source>
</evidence>
<dbReference type="SMART" id="SM00283">
    <property type="entry name" value="MA"/>
    <property type="match status" value="1"/>
</dbReference>
<evidence type="ECO:0000256" key="9">
    <source>
        <dbReference type="PROSITE-ProRule" id="PRU00284"/>
    </source>
</evidence>
<evidence type="ECO:0000256" key="8">
    <source>
        <dbReference type="ARBA" id="ARBA00029447"/>
    </source>
</evidence>
<evidence type="ECO:0000256" key="3">
    <source>
        <dbReference type="ARBA" id="ARBA00022500"/>
    </source>
</evidence>
<dbReference type="Proteomes" id="UP000196053">
    <property type="component" value="Chromosome I"/>
</dbReference>
<keyword evidence="5 10" id="KW-1133">Transmembrane helix</keyword>